<evidence type="ECO:0000313" key="2">
    <source>
        <dbReference type="Proteomes" id="UP001195769"/>
    </source>
</evidence>
<keyword evidence="2" id="KW-1185">Reference proteome</keyword>
<organism evidence="1 2">
    <name type="scientific">Suillus fuscotomentosus</name>
    <dbReference type="NCBI Taxonomy" id="1912939"/>
    <lineage>
        <taxon>Eukaryota</taxon>
        <taxon>Fungi</taxon>
        <taxon>Dikarya</taxon>
        <taxon>Basidiomycota</taxon>
        <taxon>Agaricomycotina</taxon>
        <taxon>Agaricomycetes</taxon>
        <taxon>Agaricomycetidae</taxon>
        <taxon>Boletales</taxon>
        <taxon>Suillineae</taxon>
        <taxon>Suillaceae</taxon>
        <taxon>Suillus</taxon>
    </lineage>
</organism>
<reference evidence="1" key="1">
    <citation type="journal article" date="2020" name="New Phytol.">
        <title>Comparative genomics reveals dynamic genome evolution in host specialist ectomycorrhizal fungi.</title>
        <authorList>
            <person name="Lofgren L.A."/>
            <person name="Nguyen N.H."/>
            <person name="Vilgalys R."/>
            <person name="Ruytinx J."/>
            <person name="Liao H.L."/>
            <person name="Branco S."/>
            <person name="Kuo A."/>
            <person name="LaButti K."/>
            <person name="Lipzen A."/>
            <person name="Andreopoulos W."/>
            <person name="Pangilinan J."/>
            <person name="Riley R."/>
            <person name="Hundley H."/>
            <person name="Na H."/>
            <person name="Barry K."/>
            <person name="Grigoriev I.V."/>
            <person name="Stajich J.E."/>
            <person name="Kennedy P.G."/>
        </authorList>
    </citation>
    <scope>NUCLEOTIDE SEQUENCE</scope>
    <source>
        <strain evidence="1">FC203</strain>
    </source>
</reference>
<name>A0AAD4DS06_9AGAM</name>
<dbReference type="Proteomes" id="UP001195769">
    <property type="component" value="Unassembled WGS sequence"/>
</dbReference>
<accession>A0AAD4DS06</accession>
<protein>
    <submittedName>
        <fullName evidence="1">Uncharacterized protein</fullName>
    </submittedName>
</protein>
<gene>
    <name evidence="1" type="ORF">F5891DRAFT_963926</name>
</gene>
<dbReference type="AlphaFoldDB" id="A0AAD4DS06"/>
<proteinExistence type="predicted"/>
<dbReference type="EMBL" id="JABBWK010000118">
    <property type="protein sequence ID" value="KAG1891877.1"/>
    <property type="molecule type" value="Genomic_DNA"/>
</dbReference>
<comment type="caution">
    <text evidence="1">The sequence shown here is derived from an EMBL/GenBank/DDBJ whole genome shotgun (WGS) entry which is preliminary data.</text>
</comment>
<dbReference type="RefSeq" id="XP_041218353.1">
    <property type="nucleotide sequence ID" value="XM_041376057.1"/>
</dbReference>
<sequence>MSHLTELQRSAVQNAQALLESAGLSPRDLDSVSPSPSPTPLSPVHIASTPLHLSTVTAPAIQHACSHPTISTYYIPPPARPFTDEDRVREFHRVTRRTSAHSLVEHPVGAIVEYPQTGQYANESVAHIFHIDPTTSKSSLRPQSSFQYSLGDGHGGKTISRCLMLRDAEGHPVSCTSLKTSCTSLFSLLVSSHCQTVSRTDSNSPASAADREIFERTLALYMALYERGCSAIDGIDDHLAESVIDDLDGISADEYFNSVTFDGDLDGVDCLPSSRQVKKPRCSGKLIMQLDAYNQPFVRCKLRSHTRRTHLFIRNLQECDTRYLQALLDDDHIIISECEQLAKSQGYGPLLPCSYVTSPSSQRQVCPHLHRQADGKLKQGVLRKWTHNCTANFNIYVPHDLVTCPRIVVLCSNPHSHPPPAPVKTPTPLVDIFHELLLLMKWKLADATPRRIYLDTAFIQGLHEVLGWDFPDGRDATLQDLHPSLANLDHVRRLINILRSVKYPSGTGFEGRYHYQISAAYTDMELLGARLLAEEHAKLPLEQRYVRCAETHIIERGATLKLVICMTPRMSLHLMQATRLSIDTSFKRAQGWQEFEIESWNVEHQRSVVSSRAFTTSQSAKAHLILFERIFEIASTDTGLPVSFNHIHGCGFETVIADSHKGQGLGLGMYCMQLSRSLTMPCPYESQRRLCDLGPYDHLRRFYRLCVAHYKRNVHGLYTHVSDKVYTAMLSLATSEPHPDIQKTLDIIRNGGPKAAAWLKDKLEGTKFAFPAIYQPASLIPLAFWKASPATTNGNEQSHRNAYREGIHLTLLAGLMKGMRYDQGATNSMDVHTTFGVSTRDQGATYIQRAKQCIMRQSTNLYCNSKH</sequence>
<evidence type="ECO:0000313" key="1">
    <source>
        <dbReference type="EMBL" id="KAG1891877.1"/>
    </source>
</evidence>
<dbReference type="GeneID" id="64670355"/>